<proteinExistence type="inferred from homology"/>
<dbReference type="SUPFAM" id="SSF56935">
    <property type="entry name" value="Porins"/>
    <property type="match status" value="1"/>
</dbReference>
<comment type="caution">
    <text evidence="13">The sequence shown here is derived from an EMBL/GenBank/DDBJ whole genome shotgun (WGS) entry which is preliminary data.</text>
</comment>
<gene>
    <name evidence="13" type="ORF">C7I55_16400</name>
</gene>
<dbReference type="GO" id="GO:0009279">
    <property type="term" value="C:cell outer membrane"/>
    <property type="evidence" value="ECO:0007669"/>
    <property type="project" value="UniProtKB-SubCell"/>
</dbReference>
<keyword evidence="6 8" id="KW-0472">Membrane</keyword>
<dbReference type="RefSeq" id="WP_106514094.1">
    <property type="nucleotide sequence ID" value="NZ_PXYI01000005.1"/>
</dbReference>
<comment type="similarity">
    <text evidence="8 9">Belongs to the TonB-dependent receptor family.</text>
</comment>
<dbReference type="PROSITE" id="PS52016">
    <property type="entry name" value="TONB_DEPENDENT_REC_3"/>
    <property type="match status" value="1"/>
</dbReference>
<keyword evidence="3 8" id="KW-1134">Transmembrane beta strand</keyword>
<feature type="domain" description="TonB-dependent receptor plug" evidence="12">
    <location>
        <begin position="60"/>
        <end position="180"/>
    </location>
</feature>
<organism evidence="13 14">
    <name type="scientific">Allosphingosinicella deserti</name>
    <dbReference type="NCBI Taxonomy" id="2116704"/>
    <lineage>
        <taxon>Bacteria</taxon>
        <taxon>Pseudomonadati</taxon>
        <taxon>Pseudomonadota</taxon>
        <taxon>Alphaproteobacteria</taxon>
        <taxon>Sphingomonadales</taxon>
        <taxon>Sphingomonadaceae</taxon>
        <taxon>Allosphingosinicella</taxon>
    </lineage>
</organism>
<evidence type="ECO:0000256" key="4">
    <source>
        <dbReference type="ARBA" id="ARBA00022692"/>
    </source>
</evidence>
<dbReference type="Pfam" id="PF07715">
    <property type="entry name" value="Plug"/>
    <property type="match status" value="1"/>
</dbReference>
<dbReference type="InterPro" id="IPR039426">
    <property type="entry name" value="TonB-dep_rcpt-like"/>
</dbReference>
<dbReference type="PANTHER" id="PTHR47234:SF3">
    <property type="entry name" value="SECRETIN_TONB SHORT N-TERMINAL DOMAIN-CONTAINING PROTEIN"/>
    <property type="match status" value="1"/>
</dbReference>
<dbReference type="InterPro" id="IPR012910">
    <property type="entry name" value="Plug_dom"/>
</dbReference>
<feature type="domain" description="TonB-dependent receptor-like beta-barrel" evidence="11">
    <location>
        <begin position="330"/>
        <end position="831"/>
    </location>
</feature>
<dbReference type="Pfam" id="PF00593">
    <property type="entry name" value="TonB_dep_Rec_b-barrel"/>
    <property type="match status" value="1"/>
</dbReference>
<evidence type="ECO:0000256" key="5">
    <source>
        <dbReference type="ARBA" id="ARBA00023077"/>
    </source>
</evidence>
<evidence type="ECO:0000256" key="10">
    <source>
        <dbReference type="SAM" id="SignalP"/>
    </source>
</evidence>
<dbReference type="EMBL" id="PXYI01000005">
    <property type="protein sequence ID" value="PSJ38900.1"/>
    <property type="molecule type" value="Genomic_DNA"/>
</dbReference>
<evidence type="ECO:0000256" key="1">
    <source>
        <dbReference type="ARBA" id="ARBA00004571"/>
    </source>
</evidence>
<keyword evidence="2 8" id="KW-0813">Transport</keyword>
<sequence>MTRFSRSVWLSSFSSLAFLAAPAIAQTPQDPPGDAAETEPADTQQEIIVTGTRRSDRTIADSPVPIDVVSAETLSHSGFTETNRLLNQQVPSFNFPQPAITDGTDVVRPATLRGLNPDQTLVLVNGKRRHTTALLNINGSVGRGSAAVDINLIPSIALSRVEVLRDGAAAQYGSDAIGGVINFQLSDRRSGGRVQVNYGTYISNVQGDERVTGLVTGANGQPTTAIDGTYNLATTGKDRHVEDGQTVTVAGIVGLPIGAEGHLTLSAQYQDRESTNRTSYDPRRQYDLIGGQVDAREFTFNRLSHRYGDPDTRDILLFANAGLPLGNDIELYAFASYGRRNGQSAAFYRLASDARNIQSIYPNGFLPLINTVLDDKAGTIGLRGEIGGFRWDLSGGHAKNDFDFLISNTLNRSFGPTSPTRFDSGGLRYSQTLANLDVSKDLGIGFVDSATIAGGLEYRRETFRIRPGETASYQGGAFGGASGAQGFPGFAPIIGGQQVDRERARHNVSAYAEIDADITKRFNLQIAGRYEDYSDFGSDWNGKIAARFEPVDGIALRASASTGFRAPSLQQQFFAAQATNSVNGLLLETVTLPVDNPIAIALGATPLDAETSVSYSAGLVFNAVPRLNVTVDVYQVTIDDRIVVTENLNATRDAAGNPTGTNPGRAIATILNNAGFTTTNAARFFVNGLDTRTRGVDVVGTYRMDIGATGRLTLTAGYNYNKTKLQRILAAPGPLAAVPGVVLFGRQEQLRLTDGQPRDKVNFSIDYEHDWLAFTARTNRYGEVLAAGGELGPAGSGIFNDVAMEAKWITDFEVRASAGEMFEFALGANNVFDIYPTGIPAGLAGTTAAGANVFYPTSSYVTPFSSFSPFGFNGRFVYGRMSVRF</sequence>
<keyword evidence="5 9" id="KW-0798">TonB box</keyword>
<accession>A0A2P7QLT0</accession>
<keyword evidence="4 8" id="KW-0812">Transmembrane</keyword>
<dbReference type="PANTHER" id="PTHR47234">
    <property type="match status" value="1"/>
</dbReference>
<keyword evidence="14" id="KW-1185">Reference proteome</keyword>
<keyword evidence="10" id="KW-0732">Signal</keyword>
<dbReference type="AlphaFoldDB" id="A0A2P7QLT0"/>
<dbReference type="InterPro" id="IPR000531">
    <property type="entry name" value="Beta-barrel_TonB"/>
</dbReference>
<evidence type="ECO:0000256" key="7">
    <source>
        <dbReference type="ARBA" id="ARBA00023237"/>
    </source>
</evidence>
<dbReference type="InterPro" id="IPR036942">
    <property type="entry name" value="Beta-barrel_TonB_sf"/>
</dbReference>
<evidence type="ECO:0000256" key="6">
    <source>
        <dbReference type="ARBA" id="ARBA00023136"/>
    </source>
</evidence>
<feature type="chain" id="PRO_5015105647" evidence="10">
    <location>
        <begin position="26"/>
        <end position="885"/>
    </location>
</feature>
<keyword evidence="7 8" id="KW-0998">Cell outer membrane</keyword>
<dbReference type="Proteomes" id="UP000241167">
    <property type="component" value="Unassembled WGS sequence"/>
</dbReference>
<evidence type="ECO:0000256" key="9">
    <source>
        <dbReference type="RuleBase" id="RU003357"/>
    </source>
</evidence>
<feature type="signal peptide" evidence="10">
    <location>
        <begin position="1"/>
        <end position="25"/>
    </location>
</feature>
<name>A0A2P7QLT0_9SPHN</name>
<dbReference type="InterPro" id="IPR037066">
    <property type="entry name" value="Plug_dom_sf"/>
</dbReference>
<dbReference type="Gene3D" id="2.40.170.20">
    <property type="entry name" value="TonB-dependent receptor, beta-barrel domain"/>
    <property type="match status" value="1"/>
</dbReference>
<protein>
    <submittedName>
        <fullName evidence="13">Ligand-gated channel</fullName>
    </submittedName>
</protein>
<comment type="subcellular location">
    <subcellularLocation>
        <location evidence="1 8">Cell outer membrane</location>
        <topology evidence="1 8">Multi-pass membrane protein</topology>
    </subcellularLocation>
</comment>
<dbReference type="CDD" id="cd01347">
    <property type="entry name" value="ligand_gated_channel"/>
    <property type="match status" value="1"/>
</dbReference>
<evidence type="ECO:0000256" key="2">
    <source>
        <dbReference type="ARBA" id="ARBA00022448"/>
    </source>
</evidence>
<evidence type="ECO:0000313" key="14">
    <source>
        <dbReference type="Proteomes" id="UP000241167"/>
    </source>
</evidence>
<evidence type="ECO:0000256" key="8">
    <source>
        <dbReference type="PROSITE-ProRule" id="PRU01360"/>
    </source>
</evidence>
<dbReference type="Gene3D" id="2.170.130.10">
    <property type="entry name" value="TonB-dependent receptor, plug domain"/>
    <property type="match status" value="1"/>
</dbReference>
<evidence type="ECO:0000256" key="3">
    <source>
        <dbReference type="ARBA" id="ARBA00022452"/>
    </source>
</evidence>
<evidence type="ECO:0000259" key="12">
    <source>
        <dbReference type="Pfam" id="PF07715"/>
    </source>
</evidence>
<evidence type="ECO:0000259" key="11">
    <source>
        <dbReference type="Pfam" id="PF00593"/>
    </source>
</evidence>
<evidence type="ECO:0000313" key="13">
    <source>
        <dbReference type="EMBL" id="PSJ38900.1"/>
    </source>
</evidence>
<reference evidence="13 14" key="1">
    <citation type="submission" date="2018-03" db="EMBL/GenBank/DDBJ databases">
        <title>The draft genome of Sphingosinicella sp. GL-C-18.</title>
        <authorList>
            <person name="Liu L."/>
            <person name="Li L."/>
            <person name="Liang L."/>
            <person name="Zhang X."/>
            <person name="Wang T."/>
        </authorList>
    </citation>
    <scope>NUCLEOTIDE SEQUENCE [LARGE SCALE GENOMIC DNA]</scope>
    <source>
        <strain evidence="13 14">GL-C-18</strain>
    </source>
</reference>
<dbReference type="OrthoDB" id="7051241at2"/>